<feature type="region of interest" description="Disordered" evidence="1">
    <location>
        <begin position="473"/>
        <end position="509"/>
    </location>
</feature>
<protein>
    <submittedName>
        <fullName evidence="2">Uncharacterized protein</fullName>
    </submittedName>
</protein>
<feature type="compositionally biased region" description="Basic and acidic residues" evidence="1">
    <location>
        <begin position="379"/>
        <end position="389"/>
    </location>
</feature>
<dbReference type="Proteomes" id="UP001218188">
    <property type="component" value="Unassembled WGS sequence"/>
</dbReference>
<feature type="compositionally biased region" description="Pro residues" evidence="1">
    <location>
        <begin position="177"/>
        <end position="188"/>
    </location>
</feature>
<proteinExistence type="predicted"/>
<feature type="compositionally biased region" description="Polar residues" evidence="1">
    <location>
        <begin position="491"/>
        <end position="509"/>
    </location>
</feature>
<dbReference type="EMBL" id="JARJCM010000017">
    <property type="protein sequence ID" value="KAJ7041446.1"/>
    <property type="molecule type" value="Genomic_DNA"/>
</dbReference>
<feature type="compositionally biased region" description="Low complexity" evidence="1">
    <location>
        <begin position="304"/>
        <end position="315"/>
    </location>
</feature>
<feature type="region of interest" description="Disordered" evidence="1">
    <location>
        <begin position="244"/>
        <end position="354"/>
    </location>
</feature>
<accession>A0AAD6T7V7</accession>
<feature type="region of interest" description="Disordered" evidence="1">
    <location>
        <begin position="157"/>
        <end position="219"/>
    </location>
</feature>
<gene>
    <name evidence="2" type="ORF">C8F04DRAFT_1177281</name>
</gene>
<feature type="compositionally biased region" description="Low complexity" evidence="1">
    <location>
        <begin position="398"/>
        <end position="415"/>
    </location>
</feature>
<evidence type="ECO:0000313" key="2">
    <source>
        <dbReference type="EMBL" id="KAJ7041446.1"/>
    </source>
</evidence>
<organism evidence="2 3">
    <name type="scientific">Mycena alexandri</name>
    <dbReference type="NCBI Taxonomy" id="1745969"/>
    <lineage>
        <taxon>Eukaryota</taxon>
        <taxon>Fungi</taxon>
        <taxon>Dikarya</taxon>
        <taxon>Basidiomycota</taxon>
        <taxon>Agaricomycotina</taxon>
        <taxon>Agaricomycetes</taxon>
        <taxon>Agaricomycetidae</taxon>
        <taxon>Agaricales</taxon>
        <taxon>Marasmiineae</taxon>
        <taxon>Mycenaceae</taxon>
        <taxon>Mycena</taxon>
    </lineage>
</organism>
<feature type="compositionally biased region" description="Low complexity" evidence="1">
    <location>
        <begin position="327"/>
        <end position="342"/>
    </location>
</feature>
<feature type="compositionally biased region" description="Low complexity" evidence="1">
    <location>
        <begin position="157"/>
        <end position="176"/>
    </location>
</feature>
<dbReference type="AlphaFoldDB" id="A0AAD6T7V7"/>
<comment type="caution">
    <text evidence="2">The sequence shown here is derived from an EMBL/GenBank/DDBJ whole genome shotgun (WGS) entry which is preliminary data.</text>
</comment>
<evidence type="ECO:0000313" key="3">
    <source>
        <dbReference type="Proteomes" id="UP001218188"/>
    </source>
</evidence>
<feature type="region of interest" description="Disordered" evidence="1">
    <location>
        <begin position="379"/>
        <end position="426"/>
    </location>
</feature>
<reference evidence="2" key="1">
    <citation type="submission" date="2023-03" db="EMBL/GenBank/DDBJ databases">
        <title>Massive genome expansion in bonnet fungi (Mycena s.s.) driven by repeated elements and novel gene families across ecological guilds.</title>
        <authorList>
            <consortium name="Lawrence Berkeley National Laboratory"/>
            <person name="Harder C.B."/>
            <person name="Miyauchi S."/>
            <person name="Viragh M."/>
            <person name="Kuo A."/>
            <person name="Thoen E."/>
            <person name="Andreopoulos B."/>
            <person name="Lu D."/>
            <person name="Skrede I."/>
            <person name="Drula E."/>
            <person name="Henrissat B."/>
            <person name="Morin E."/>
            <person name="Kohler A."/>
            <person name="Barry K."/>
            <person name="LaButti K."/>
            <person name="Morin E."/>
            <person name="Salamov A."/>
            <person name="Lipzen A."/>
            <person name="Mereny Z."/>
            <person name="Hegedus B."/>
            <person name="Baldrian P."/>
            <person name="Stursova M."/>
            <person name="Weitz H."/>
            <person name="Taylor A."/>
            <person name="Grigoriev I.V."/>
            <person name="Nagy L.G."/>
            <person name="Martin F."/>
            <person name="Kauserud H."/>
        </authorList>
    </citation>
    <scope>NUCLEOTIDE SEQUENCE</scope>
    <source>
        <strain evidence="2">CBHHK200</strain>
    </source>
</reference>
<name>A0AAD6T7V7_9AGAR</name>
<evidence type="ECO:0000256" key="1">
    <source>
        <dbReference type="SAM" id="MobiDB-lite"/>
    </source>
</evidence>
<sequence>MTRPKSGHPLRGLPDPPTDFIPCHLPHHWSLTQSTLAAHSRNGAKFFWLLYVGPHQGAYCTKPSAVQNLPKRHAEDEYLEAFDTYAEMPVAWRKFCFNRHGQCRVHLTCIHLPCNHLLDDDDDALLEATAAADTATDLLRHTEASARAANRTLNAVRTASAAPSASSRAASSVSRRLPPPSTRTPSPPGYETVARSPSPTYAVRDQRALRHPHPTARRPSVEIVHIRAGSAGVRVGPMFKSIERERSASTTDYTAPVKREHSTPAADYTAPVKRERNTPAADYTAPLFDPNSSEEVADVEMHCVSTSQSSSSPPLHHSRSPPPPSSIAPSASSVSTESSISSTAGRYNGLSGPFSLTMQRRDEHAARNGDLEAAARLDRHGVMWARPERTPTAPPTRAPTALPTRASTALPTRAPAAPPTRAPAVPLPVRGPAVSLRPPRVHIPVTSSTLAHVPTASSRPPLPTSLAPTHVPATPANTPARSTYRPHPNAPLSSSTIRPAPQPHSNPTFSRVDRSQQIFYVRQEGAILFANPDWVNSRICGSGGIHFANSIDEAVSYASRQRYYPGRLDPRDYNAASFISLWSGLVFQSLWEALDDAGMHGVVVFHGTPEAIAEEIARLRSQLRLGDLSSYVD</sequence>
<keyword evidence="3" id="KW-1185">Reference proteome</keyword>